<dbReference type="EMBL" id="JBHTNF010000006">
    <property type="protein sequence ID" value="MFD1328591.1"/>
    <property type="molecule type" value="Genomic_DNA"/>
</dbReference>
<keyword evidence="9" id="KW-1185">Reference proteome</keyword>
<evidence type="ECO:0000313" key="9">
    <source>
        <dbReference type="Proteomes" id="UP001597173"/>
    </source>
</evidence>
<evidence type="ECO:0000313" key="8">
    <source>
        <dbReference type="EMBL" id="MFD1328591.1"/>
    </source>
</evidence>
<dbReference type="Proteomes" id="UP001597173">
    <property type="component" value="Unassembled WGS sequence"/>
</dbReference>
<protein>
    <submittedName>
        <fullName evidence="8">DMT family transporter</fullName>
    </submittedName>
</protein>
<keyword evidence="4 6" id="KW-1133">Transmembrane helix</keyword>
<dbReference type="PANTHER" id="PTHR32322:SF2">
    <property type="entry name" value="EAMA DOMAIN-CONTAINING PROTEIN"/>
    <property type="match status" value="1"/>
</dbReference>
<dbReference type="PANTHER" id="PTHR32322">
    <property type="entry name" value="INNER MEMBRANE TRANSPORTER"/>
    <property type="match status" value="1"/>
</dbReference>
<feature type="transmembrane region" description="Helical" evidence="6">
    <location>
        <begin position="123"/>
        <end position="141"/>
    </location>
</feature>
<feature type="transmembrane region" description="Helical" evidence="6">
    <location>
        <begin position="181"/>
        <end position="201"/>
    </location>
</feature>
<feature type="transmembrane region" description="Helical" evidence="6">
    <location>
        <begin position="71"/>
        <end position="90"/>
    </location>
</feature>
<feature type="transmembrane region" description="Helical" evidence="6">
    <location>
        <begin position="267"/>
        <end position="284"/>
    </location>
</feature>
<comment type="similarity">
    <text evidence="2">Belongs to the EamA transporter family.</text>
</comment>
<evidence type="ECO:0000256" key="2">
    <source>
        <dbReference type="ARBA" id="ARBA00007362"/>
    </source>
</evidence>
<feature type="transmembrane region" description="Helical" evidence="6">
    <location>
        <begin position="153"/>
        <end position="169"/>
    </location>
</feature>
<evidence type="ECO:0000256" key="4">
    <source>
        <dbReference type="ARBA" id="ARBA00022989"/>
    </source>
</evidence>
<dbReference type="RefSeq" id="WP_374839196.1">
    <property type="nucleotide sequence ID" value="NZ_JBHEEW010000008.1"/>
</dbReference>
<feature type="transmembrane region" description="Helical" evidence="6">
    <location>
        <begin position="38"/>
        <end position="59"/>
    </location>
</feature>
<sequence length="303" mass="31309">MRFLSNQAAGMLLGLVGVTIFGATLPMTRVALEGFSPLFVTFSRALLAAVAAGAALLVLRRPLPWKHLPTLAGVGICAVFGFPIFSSIALQTIPASHGGVVLGILPLLTSIFAAIIDGERPGPLFWLCGIAGSVLVAAFSLGESRFHLGPGDLWLFLAAIAASVSYVLSGKLARELPGWEVIGWALVLCSPFTLAGTLLVADTGIFAPGSAQYGAILYLGLLSMFGGFIFWNAGLALGGIARVAQVQLFQTFVTLAISSLLLGEAVGPSTVGFALAVAFVVWLGRKAKISRTAATAVPETGRA</sequence>
<keyword evidence="5 6" id="KW-0472">Membrane</keyword>
<feature type="domain" description="EamA" evidence="7">
    <location>
        <begin position="150"/>
        <end position="281"/>
    </location>
</feature>
<dbReference type="InterPro" id="IPR050638">
    <property type="entry name" value="AA-Vitamin_Transporters"/>
</dbReference>
<feature type="transmembrane region" description="Helical" evidence="6">
    <location>
        <begin position="12"/>
        <end position="32"/>
    </location>
</feature>
<dbReference type="Pfam" id="PF00892">
    <property type="entry name" value="EamA"/>
    <property type="match status" value="2"/>
</dbReference>
<comment type="caution">
    <text evidence="8">The sequence shown here is derived from an EMBL/GenBank/DDBJ whole genome shotgun (WGS) entry which is preliminary data.</text>
</comment>
<proteinExistence type="inferred from homology"/>
<comment type="subcellular location">
    <subcellularLocation>
        <location evidence="1">Membrane</location>
        <topology evidence="1">Multi-pass membrane protein</topology>
    </subcellularLocation>
</comment>
<gene>
    <name evidence="8" type="ORF">ACFQ33_11885</name>
</gene>
<accession>A0ABW3YXD1</accession>
<feature type="domain" description="EamA" evidence="7">
    <location>
        <begin position="9"/>
        <end position="134"/>
    </location>
</feature>
<keyword evidence="3 6" id="KW-0812">Transmembrane</keyword>
<dbReference type="SUPFAM" id="SSF103481">
    <property type="entry name" value="Multidrug resistance efflux transporter EmrE"/>
    <property type="match status" value="1"/>
</dbReference>
<evidence type="ECO:0000256" key="3">
    <source>
        <dbReference type="ARBA" id="ARBA00022692"/>
    </source>
</evidence>
<evidence type="ECO:0000259" key="7">
    <source>
        <dbReference type="Pfam" id="PF00892"/>
    </source>
</evidence>
<reference evidence="9" key="1">
    <citation type="journal article" date="2019" name="Int. J. Syst. Evol. Microbiol.">
        <title>The Global Catalogue of Microorganisms (GCM) 10K type strain sequencing project: providing services to taxonomists for standard genome sequencing and annotation.</title>
        <authorList>
            <consortium name="The Broad Institute Genomics Platform"/>
            <consortium name="The Broad Institute Genome Sequencing Center for Infectious Disease"/>
            <person name="Wu L."/>
            <person name="Ma J."/>
        </authorList>
    </citation>
    <scope>NUCLEOTIDE SEQUENCE [LARGE SCALE GENOMIC DNA]</scope>
    <source>
        <strain evidence="9">CCUG 55609</strain>
    </source>
</reference>
<feature type="transmembrane region" description="Helical" evidence="6">
    <location>
        <begin position="96"/>
        <end position="116"/>
    </location>
</feature>
<organism evidence="8 9">
    <name type="scientific">Mycoplana ramosa</name>
    <name type="common">Mycoplana bullata</name>
    <dbReference type="NCBI Taxonomy" id="40837"/>
    <lineage>
        <taxon>Bacteria</taxon>
        <taxon>Pseudomonadati</taxon>
        <taxon>Pseudomonadota</taxon>
        <taxon>Alphaproteobacteria</taxon>
        <taxon>Hyphomicrobiales</taxon>
        <taxon>Rhizobiaceae</taxon>
        <taxon>Mycoplana</taxon>
    </lineage>
</organism>
<dbReference type="InterPro" id="IPR000620">
    <property type="entry name" value="EamA_dom"/>
</dbReference>
<evidence type="ECO:0000256" key="1">
    <source>
        <dbReference type="ARBA" id="ARBA00004141"/>
    </source>
</evidence>
<evidence type="ECO:0000256" key="5">
    <source>
        <dbReference type="ARBA" id="ARBA00023136"/>
    </source>
</evidence>
<feature type="transmembrane region" description="Helical" evidence="6">
    <location>
        <begin position="213"/>
        <end position="231"/>
    </location>
</feature>
<evidence type="ECO:0000256" key="6">
    <source>
        <dbReference type="SAM" id="Phobius"/>
    </source>
</evidence>
<dbReference type="InterPro" id="IPR037185">
    <property type="entry name" value="EmrE-like"/>
</dbReference>
<name>A0ABW3YXD1_MYCRA</name>